<feature type="region of interest" description="Disordered" evidence="1">
    <location>
        <begin position="1"/>
        <end position="82"/>
    </location>
</feature>
<organism evidence="2 3">
    <name type="scientific">Trametes coccinea (strain BRFM310)</name>
    <name type="common">Pycnoporus coccineus</name>
    <dbReference type="NCBI Taxonomy" id="1353009"/>
    <lineage>
        <taxon>Eukaryota</taxon>
        <taxon>Fungi</taxon>
        <taxon>Dikarya</taxon>
        <taxon>Basidiomycota</taxon>
        <taxon>Agaricomycotina</taxon>
        <taxon>Agaricomycetes</taxon>
        <taxon>Polyporales</taxon>
        <taxon>Polyporaceae</taxon>
        <taxon>Trametes</taxon>
    </lineage>
</organism>
<keyword evidence="3" id="KW-1185">Reference proteome</keyword>
<sequence>MMPPMRTYESPDISPQRPTSLASIPFRFRRKSLSEDELPMFPSPSLSPSLSTSMSSSPPPSPTVLATSPTRPSHLDSAKVLQPSSPLRSAAYHAYGYSYTYPRGGSHPLSQDHDLLSADHPSKPFPPRPHAYAVIPPSATKHSTRPTYSSLSPSDLDDHSPFYSSASECGNHLDFVCCGMSSTSQHDICCSRYLDSLRNDLLHLRTLLLASAFARLSS</sequence>
<gene>
    <name evidence="2" type="ORF">PYCCODRAFT_1253008</name>
</gene>
<dbReference type="AlphaFoldDB" id="A0A1Y2I6I0"/>
<dbReference type="OrthoDB" id="2758845at2759"/>
<dbReference type="Proteomes" id="UP000193067">
    <property type="component" value="Unassembled WGS sequence"/>
</dbReference>
<evidence type="ECO:0000313" key="3">
    <source>
        <dbReference type="Proteomes" id="UP000193067"/>
    </source>
</evidence>
<name>A0A1Y2I6I0_TRAC3</name>
<feature type="compositionally biased region" description="Low complexity" evidence="1">
    <location>
        <begin position="39"/>
        <end position="56"/>
    </location>
</feature>
<reference evidence="2 3" key="1">
    <citation type="journal article" date="2015" name="Biotechnol. Biofuels">
        <title>Enhanced degradation of softwood versus hardwood by the white-rot fungus Pycnoporus coccineus.</title>
        <authorList>
            <person name="Couturier M."/>
            <person name="Navarro D."/>
            <person name="Chevret D."/>
            <person name="Henrissat B."/>
            <person name="Piumi F."/>
            <person name="Ruiz-Duenas F.J."/>
            <person name="Martinez A.T."/>
            <person name="Grigoriev I.V."/>
            <person name="Riley R."/>
            <person name="Lipzen A."/>
            <person name="Berrin J.G."/>
            <person name="Master E.R."/>
            <person name="Rosso M.N."/>
        </authorList>
    </citation>
    <scope>NUCLEOTIDE SEQUENCE [LARGE SCALE GENOMIC DNA]</scope>
    <source>
        <strain evidence="2 3">BRFM310</strain>
    </source>
</reference>
<evidence type="ECO:0000313" key="2">
    <source>
        <dbReference type="EMBL" id="OSC96764.1"/>
    </source>
</evidence>
<accession>A0A1Y2I6I0</accession>
<proteinExistence type="predicted"/>
<evidence type="ECO:0000256" key="1">
    <source>
        <dbReference type="SAM" id="MobiDB-lite"/>
    </source>
</evidence>
<dbReference type="EMBL" id="KZ084167">
    <property type="protein sequence ID" value="OSC96764.1"/>
    <property type="molecule type" value="Genomic_DNA"/>
</dbReference>
<protein>
    <submittedName>
        <fullName evidence="2">Uncharacterized protein</fullName>
    </submittedName>
</protein>